<protein>
    <submittedName>
        <fullName evidence="1">Uncharacterized protein</fullName>
    </submittedName>
</protein>
<gene>
    <name evidence="1" type="ORF">GSOID_T00018033001</name>
</gene>
<evidence type="ECO:0000313" key="1">
    <source>
        <dbReference type="EMBL" id="CBY12160.1"/>
    </source>
</evidence>
<dbReference type="Proteomes" id="UP000001307">
    <property type="component" value="Unassembled WGS sequence"/>
</dbReference>
<sequence length="165" mass="19176">MKISSALIFLSATNGQKPAELKVFKTQSKLEWVIDTFYAESFPKWSRGMKAKTKRVGLKLVDEFKRKQTEMESECFEGSGDGPEQKMAVEIEQENVANLRFVQDDPCRGSKQLTRNMIKWANENILDYGCDGAPKEEQAENGRKDRLVKKWEKMQRRFQTRLQCE</sequence>
<dbReference type="AlphaFoldDB" id="E4XQS4"/>
<name>E4XQS4_OIKDI</name>
<dbReference type="OrthoDB" id="10312379at2759"/>
<accession>E4XQS4</accession>
<evidence type="ECO:0000313" key="2">
    <source>
        <dbReference type="Proteomes" id="UP000001307"/>
    </source>
</evidence>
<proteinExistence type="predicted"/>
<organism evidence="1">
    <name type="scientific">Oikopleura dioica</name>
    <name type="common">Tunicate</name>
    <dbReference type="NCBI Taxonomy" id="34765"/>
    <lineage>
        <taxon>Eukaryota</taxon>
        <taxon>Metazoa</taxon>
        <taxon>Chordata</taxon>
        <taxon>Tunicata</taxon>
        <taxon>Appendicularia</taxon>
        <taxon>Copelata</taxon>
        <taxon>Oikopleuridae</taxon>
        <taxon>Oikopleura</taxon>
    </lineage>
</organism>
<keyword evidence="2" id="KW-1185">Reference proteome</keyword>
<dbReference type="InParanoid" id="E4XQS4"/>
<dbReference type="EMBL" id="FN653108">
    <property type="protein sequence ID" value="CBY12160.1"/>
    <property type="molecule type" value="Genomic_DNA"/>
</dbReference>
<reference evidence="1" key="1">
    <citation type="journal article" date="2010" name="Science">
        <title>Plasticity of animal genome architecture unmasked by rapid evolution of a pelagic tunicate.</title>
        <authorList>
            <person name="Denoeud F."/>
            <person name="Henriet S."/>
            <person name="Mungpakdee S."/>
            <person name="Aury J.M."/>
            <person name="Da Silva C."/>
            <person name="Brinkmann H."/>
            <person name="Mikhaleva J."/>
            <person name="Olsen L.C."/>
            <person name="Jubin C."/>
            <person name="Canestro C."/>
            <person name="Bouquet J.M."/>
            <person name="Danks G."/>
            <person name="Poulain J."/>
            <person name="Campsteijn C."/>
            <person name="Adamski M."/>
            <person name="Cross I."/>
            <person name="Yadetie F."/>
            <person name="Muffato M."/>
            <person name="Louis A."/>
            <person name="Butcher S."/>
            <person name="Tsagkogeorga G."/>
            <person name="Konrad A."/>
            <person name="Singh S."/>
            <person name="Jensen M.F."/>
            <person name="Cong E.H."/>
            <person name="Eikeseth-Otteraa H."/>
            <person name="Noel B."/>
            <person name="Anthouard V."/>
            <person name="Porcel B.M."/>
            <person name="Kachouri-Lafond R."/>
            <person name="Nishino A."/>
            <person name="Ugolini M."/>
            <person name="Chourrout P."/>
            <person name="Nishida H."/>
            <person name="Aasland R."/>
            <person name="Huzurbazar S."/>
            <person name="Westhof E."/>
            <person name="Delsuc F."/>
            <person name="Lehrach H."/>
            <person name="Reinhardt R."/>
            <person name="Weissenbach J."/>
            <person name="Roy S.W."/>
            <person name="Artiguenave F."/>
            <person name="Postlethwait J.H."/>
            <person name="Manak J.R."/>
            <person name="Thompson E.M."/>
            <person name="Jaillon O."/>
            <person name="Du Pasquier L."/>
            <person name="Boudinot P."/>
            <person name="Liberles D.A."/>
            <person name="Volff J.N."/>
            <person name="Philippe H."/>
            <person name="Lenhard B."/>
            <person name="Roest Crollius H."/>
            <person name="Wincker P."/>
            <person name="Chourrout D."/>
        </authorList>
    </citation>
    <scope>NUCLEOTIDE SEQUENCE [LARGE SCALE GENOMIC DNA]</scope>
</reference>